<proteinExistence type="predicted"/>
<dbReference type="EMBL" id="MT144011">
    <property type="protein sequence ID" value="QJA46456.1"/>
    <property type="molecule type" value="Genomic_DNA"/>
</dbReference>
<name>A0A6H1ZEV9_9ZZZZ</name>
<reference evidence="1" key="1">
    <citation type="submission" date="2020-03" db="EMBL/GenBank/DDBJ databases">
        <title>The deep terrestrial virosphere.</title>
        <authorList>
            <person name="Holmfeldt K."/>
            <person name="Nilsson E."/>
            <person name="Simone D."/>
            <person name="Lopez-Fernandez M."/>
            <person name="Wu X."/>
            <person name="de Brujin I."/>
            <person name="Lundin D."/>
            <person name="Andersson A."/>
            <person name="Bertilsson S."/>
            <person name="Dopson M."/>
        </authorList>
    </citation>
    <scope>NUCLEOTIDE SEQUENCE</scope>
    <source>
        <strain evidence="2">MM415B00642</strain>
        <strain evidence="1">TM448A00430</strain>
    </source>
</reference>
<sequence>MKMKITRREVLNSRGALKILMGYKIPVSVSYRLAKIGIAVEAEAKAITTTTDKMVTDYGVENDKGVKELKTDNEHYKELDELLDGEVNLDVEPVTLPAKVASTCDKCNHNMDKPFEIEPIVLMFLDKFITVG</sequence>
<accession>A0A6H1ZEV9</accession>
<protein>
    <submittedName>
        <fullName evidence="1">Uncharacterized protein</fullName>
    </submittedName>
</protein>
<evidence type="ECO:0000313" key="2">
    <source>
        <dbReference type="EMBL" id="QJA63245.1"/>
    </source>
</evidence>
<evidence type="ECO:0000313" key="1">
    <source>
        <dbReference type="EMBL" id="QJA46456.1"/>
    </source>
</evidence>
<dbReference type="EMBL" id="MT141493">
    <property type="protein sequence ID" value="QJA63245.1"/>
    <property type="molecule type" value="Genomic_DNA"/>
</dbReference>
<dbReference type="AlphaFoldDB" id="A0A6H1ZEV9"/>
<organism evidence="1">
    <name type="scientific">viral metagenome</name>
    <dbReference type="NCBI Taxonomy" id="1070528"/>
    <lineage>
        <taxon>unclassified sequences</taxon>
        <taxon>metagenomes</taxon>
        <taxon>organismal metagenomes</taxon>
    </lineage>
</organism>
<gene>
    <name evidence="2" type="ORF">MM415B00642_0014</name>
    <name evidence="1" type="ORF">TM448A00430_0013</name>
</gene>